<comment type="domain">
    <text evidence="8">The N-terminal region contains the highly conserved SGGXDS motif, predicted to be a P-loop motif involved in ATP binding.</text>
</comment>
<dbReference type="InterPro" id="IPR012796">
    <property type="entry name" value="Lysidine-tRNA-synth_C"/>
</dbReference>
<dbReference type="PANTHER" id="PTHR43033">
    <property type="entry name" value="TRNA(ILE)-LYSIDINE SYNTHASE-RELATED"/>
    <property type="match status" value="1"/>
</dbReference>
<evidence type="ECO:0000256" key="1">
    <source>
        <dbReference type="ARBA" id="ARBA00004496"/>
    </source>
</evidence>
<keyword evidence="4 8" id="KW-0819">tRNA processing</keyword>
<feature type="domain" description="Lysidine-tRNA(Ile) synthetase C-terminal" evidence="9">
    <location>
        <begin position="375"/>
        <end position="448"/>
    </location>
</feature>
<comment type="caution">
    <text evidence="10">The sequence shown here is derived from an EMBL/GenBank/DDBJ whole genome shotgun (WGS) entry which is preliminary data.</text>
</comment>
<evidence type="ECO:0000256" key="8">
    <source>
        <dbReference type="HAMAP-Rule" id="MF_01161"/>
    </source>
</evidence>
<dbReference type="HOGENOM" id="CLU_018869_0_1_10"/>
<dbReference type="CDD" id="cd01992">
    <property type="entry name" value="TilS_N"/>
    <property type="match status" value="1"/>
</dbReference>
<protein>
    <recommendedName>
        <fullName evidence="8">tRNA(Ile)-lysidine synthase</fullName>
        <ecNumber evidence="8">6.3.4.19</ecNumber>
    </recommendedName>
    <alternativeName>
        <fullName evidence="8">tRNA(Ile)-2-lysyl-cytidine synthase</fullName>
    </alternativeName>
    <alternativeName>
        <fullName evidence="8">tRNA(Ile)-lysidine synthetase</fullName>
    </alternativeName>
</protein>
<keyword evidence="6 8" id="KW-0067">ATP-binding</keyword>
<evidence type="ECO:0000256" key="3">
    <source>
        <dbReference type="ARBA" id="ARBA00022598"/>
    </source>
</evidence>
<evidence type="ECO:0000256" key="7">
    <source>
        <dbReference type="ARBA" id="ARBA00048539"/>
    </source>
</evidence>
<comment type="subcellular location">
    <subcellularLocation>
        <location evidence="1 8">Cytoplasm</location>
    </subcellularLocation>
</comment>
<dbReference type="SUPFAM" id="SSF56037">
    <property type="entry name" value="PheT/TilS domain"/>
    <property type="match status" value="1"/>
</dbReference>
<evidence type="ECO:0000256" key="5">
    <source>
        <dbReference type="ARBA" id="ARBA00022741"/>
    </source>
</evidence>
<dbReference type="Proteomes" id="UP000027442">
    <property type="component" value="Unassembled WGS sequence"/>
</dbReference>
<keyword evidence="11" id="KW-1185">Reference proteome</keyword>
<comment type="similarity">
    <text evidence="8">Belongs to the tRNA(Ile)-lysidine synthase family.</text>
</comment>
<dbReference type="RefSeq" id="WP_018966496.1">
    <property type="nucleotide sequence ID" value="NZ_KB899210.1"/>
</dbReference>
<dbReference type="InterPro" id="IPR012094">
    <property type="entry name" value="tRNA_Ile_lys_synt"/>
</dbReference>
<dbReference type="AlphaFoldDB" id="A0A069QP45"/>
<keyword evidence="2 8" id="KW-0963">Cytoplasm</keyword>
<keyword evidence="3 8" id="KW-0436">Ligase</keyword>
<dbReference type="GO" id="GO:0005524">
    <property type="term" value="F:ATP binding"/>
    <property type="evidence" value="ECO:0007669"/>
    <property type="project" value="UniProtKB-UniRule"/>
</dbReference>
<dbReference type="GO" id="GO:0006400">
    <property type="term" value="P:tRNA modification"/>
    <property type="evidence" value="ECO:0007669"/>
    <property type="project" value="UniProtKB-UniRule"/>
</dbReference>
<evidence type="ECO:0000256" key="6">
    <source>
        <dbReference type="ARBA" id="ARBA00022840"/>
    </source>
</evidence>
<dbReference type="eggNOG" id="COG0037">
    <property type="taxonomic scope" value="Bacteria"/>
</dbReference>
<dbReference type="NCBIfam" id="TIGR02433">
    <property type="entry name" value="lysidine_TilS_C"/>
    <property type="match status" value="1"/>
</dbReference>
<dbReference type="SMART" id="SM00977">
    <property type="entry name" value="TilS_C"/>
    <property type="match status" value="1"/>
</dbReference>
<feature type="binding site" evidence="8">
    <location>
        <begin position="29"/>
        <end position="34"/>
    </location>
    <ligand>
        <name>ATP</name>
        <dbReference type="ChEBI" id="CHEBI:30616"/>
    </ligand>
</feature>
<evidence type="ECO:0000313" key="10">
    <source>
        <dbReference type="EMBL" id="KDR53779.1"/>
    </source>
</evidence>
<dbReference type="InterPro" id="IPR014729">
    <property type="entry name" value="Rossmann-like_a/b/a_fold"/>
</dbReference>
<evidence type="ECO:0000256" key="2">
    <source>
        <dbReference type="ARBA" id="ARBA00022490"/>
    </source>
</evidence>
<dbReference type="NCBIfam" id="TIGR02432">
    <property type="entry name" value="lysidine_TilS_N"/>
    <property type="match status" value="1"/>
</dbReference>
<dbReference type="HAMAP" id="MF_01161">
    <property type="entry name" value="tRNA_Ile_lys_synt"/>
    <property type="match status" value="1"/>
</dbReference>
<evidence type="ECO:0000256" key="4">
    <source>
        <dbReference type="ARBA" id="ARBA00022694"/>
    </source>
</evidence>
<dbReference type="InterPro" id="IPR012795">
    <property type="entry name" value="tRNA_Ile_lys_synt_N"/>
</dbReference>
<evidence type="ECO:0000313" key="11">
    <source>
        <dbReference type="Proteomes" id="UP000027442"/>
    </source>
</evidence>
<dbReference type="SUPFAM" id="SSF52402">
    <property type="entry name" value="Adenine nucleotide alpha hydrolases-like"/>
    <property type="match status" value="1"/>
</dbReference>
<dbReference type="InterPro" id="IPR011063">
    <property type="entry name" value="TilS/TtcA_N"/>
</dbReference>
<accession>A0A069QP45</accession>
<organism evidence="10 11">
    <name type="scientific">Hoylesella loescheii DSM 19665 = JCM 12249 = ATCC 15930</name>
    <dbReference type="NCBI Taxonomy" id="1122985"/>
    <lineage>
        <taxon>Bacteria</taxon>
        <taxon>Pseudomonadati</taxon>
        <taxon>Bacteroidota</taxon>
        <taxon>Bacteroidia</taxon>
        <taxon>Bacteroidales</taxon>
        <taxon>Prevotellaceae</taxon>
        <taxon>Hoylesella</taxon>
    </lineage>
</organism>
<keyword evidence="5 8" id="KW-0547">Nucleotide-binding</keyword>
<evidence type="ECO:0000259" key="9">
    <source>
        <dbReference type="SMART" id="SM00977"/>
    </source>
</evidence>
<dbReference type="Pfam" id="PF01171">
    <property type="entry name" value="ATP_bind_3"/>
    <property type="match status" value="1"/>
</dbReference>
<sequence length="461" mass="52805">MKKIEREVSQYIDRHDLLSPSGRYLVALSGGADSVALFRMLLRLGYKVEAVHCNFKLRGEESFRDEIFCENLCREHSVTFHTVHFDTAEYASLHKLSIEMAARELRYNHFEKLRNDLDMDGICVAHHKDDNVETILINLVRGTGLSGLTGMTPQNGYVLRPVLAVSHTDLLEYLQALNQPYVTDSTNLTTDFTRNKIRLTLVPLLEELNPAATDNIAKTIERLAEAEKVFNHALKKHAKDVIVVEEETPRWRLGISIGKLQQTPSPEYVLFQLIHPLGFTPAQIEQIAQSLDQQTGTLWQSSKFTLVIDRKTLLIEESITVDELARTMRIPEEGNYVFTPNVRIKVSKGVNDEHFTPSKMPHCVHLDMANIAFPLAVRHIRTGDRFVPFGMRSSKLVSDFLTDRKRSYFDRQRQLAVFDANNTLLWLVGERTDNRFRVTERTHDVLQLEYIETLSPSESAF</sequence>
<proteinExistence type="inferred from homology"/>
<comment type="function">
    <text evidence="8">Ligates lysine onto the cytidine present at position 34 of the AUA codon-specific tRNA(Ile) that contains the anticodon CAU, in an ATP-dependent manner. Cytidine is converted to lysidine, thus changing the amino acid specificity of the tRNA from methionine to isoleucine.</text>
</comment>
<dbReference type="EC" id="6.3.4.19" evidence="8"/>
<dbReference type="EMBL" id="JNGW01000012">
    <property type="protein sequence ID" value="KDR53779.1"/>
    <property type="molecule type" value="Genomic_DNA"/>
</dbReference>
<dbReference type="GO" id="GO:0005737">
    <property type="term" value="C:cytoplasm"/>
    <property type="evidence" value="ECO:0007669"/>
    <property type="project" value="UniProtKB-SubCell"/>
</dbReference>
<gene>
    <name evidence="8" type="primary">tilS</name>
    <name evidence="10" type="ORF">HMPREF1991_00146</name>
</gene>
<comment type="catalytic activity">
    <reaction evidence="7 8">
        <text>cytidine(34) in tRNA(Ile2) + L-lysine + ATP = lysidine(34) in tRNA(Ile2) + AMP + diphosphate + H(+)</text>
        <dbReference type="Rhea" id="RHEA:43744"/>
        <dbReference type="Rhea" id="RHEA-COMP:10625"/>
        <dbReference type="Rhea" id="RHEA-COMP:10670"/>
        <dbReference type="ChEBI" id="CHEBI:15378"/>
        <dbReference type="ChEBI" id="CHEBI:30616"/>
        <dbReference type="ChEBI" id="CHEBI:32551"/>
        <dbReference type="ChEBI" id="CHEBI:33019"/>
        <dbReference type="ChEBI" id="CHEBI:82748"/>
        <dbReference type="ChEBI" id="CHEBI:83665"/>
        <dbReference type="ChEBI" id="CHEBI:456215"/>
        <dbReference type="EC" id="6.3.4.19"/>
    </reaction>
</comment>
<name>A0A069QP45_HOYLO</name>
<reference evidence="10 11" key="1">
    <citation type="submission" date="2013-08" db="EMBL/GenBank/DDBJ databases">
        <authorList>
            <person name="Weinstock G."/>
            <person name="Sodergren E."/>
            <person name="Wylie T."/>
            <person name="Fulton L."/>
            <person name="Fulton R."/>
            <person name="Fronick C."/>
            <person name="O'Laughlin M."/>
            <person name="Godfrey J."/>
            <person name="Miner T."/>
            <person name="Herter B."/>
            <person name="Appelbaum E."/>
            <person name="Cordes M."/>
            <person name="Lek S."/>
            <person name="Wollam A."/>
            <person name="Pepin K.H."/>
            <person name="Palsikar V.B."/>
            <person name="Mitreva M."/>
            <person name="Wilson R.K."/>
        </authorList>
    </citation>
    <scope>NUCLEOTIDE SEQUENCE [LARGE SCALE GENOMIC DNA]</scope>
    <source>
        <strain evidence="10 11">ATCC 15930</strain>
    </source>
</reference>
<dbReference type="PATRIC" id="fig|1122985.7.peg.154"/>
<dbReference type="PANTHER" id="PTHR43033:SF1">
    <property type="entry name" value="TRNA(ILE)-LYSIDINE SYNTHASE-RELATED"/>
    <property type="match status" value="1"/>
</dbReference>
<dbReference type="Gene3D" id="3.40.50.620">
    <property type="entry name" value="HUPs"/>
    <property type="match status" value="1"/>
</dbReference>
<dbReference type="GO" id="GO:0032267">
    <property type="term" value="F:tRNA(Ile)-lysidine synthase activity"/>
    <property type="evidence" value="ECO:0007669"/>
    <property type="project" value="UniProtKB-EC"/>
</dbReference>